<dbReference type="InterPro" id="IPR000701">
    <property type="entry name" value="SuccDH_FuR_B_TM-su"/>
</dbReference>
<dbReference type="Pfam" id="PF01127">
    <property type="entry name" value="Sdh_cyt"/>
    <property type="match status" value="1"/>
</dbReference>
<evidence type="ECO:0000256" key="4">
    <source>
        <dbReference type="ARBA" id="ARBA00005163"/>
    </source>
</evidence>
<dbReference type="Proteomes" id="UP001556196">
    <property type="component" value="Unassembled WGS sequence"/>
</dbReference>
<keyword evidence="17 18" id="KW-0472">Membrane</keyword>
<keyword evidence="20" id="KW-1185">Reference proteome</keyword>
<dbReference type="InterPro" id="IPR014312">
    <property type="entry name" value="Succ_DH_anchor"/>
</dbReference>
<feature type="transmembrane region" description="Helical" evidence="18">
    <location>
        <begin position="60"/>
        <end position="78"/>
    </location>
</feature>
<dbReference type="RefSeq" id="WP_367722913.1">
    <property type="nucleotide sequence ID" value="NZ_JBFOCH010000002.1"/>
</dbReference>
<dbReference type="EMBL" id="JBFOCI010000002">
    <property type="protein sequence ID" value="MEW9805829.1"/>
    <property type="molecule type" value="Genomic_DNA"/>
</dbReference>
<dbReference type="SUPFAM" id="SSF81343">
    <property type="entry name" value="Fumarate reductase respiratory complex transmembrane subunits"/>
    <property type="match status" value="1"/>
</dbReference>
<feature type="transmembrane region" description="Helical" evidence="18">
    <location>
        <begin position="29"/>
        <end position="48"/>
    </location>
</feature>
<dbReference type="PANTHER" id="PTHR38689">
    <property type="entry name" value="SUCCINATE DEHYDROGENASE HYDROPHOBIC MEMBRANE ANCHOR SUBUNIT"/>
    <property type="match status" value="1"/>
</dbReference>
<organism evidence="19 20">
    <name type="scientific">Mesorhizobium marinum</name>
    <dbReference type="NCBI Taxonomy" id="3228790"/>
    <lineage>
        <taxon>Bacteria</taxon>
        <taxon>Pseudomonadati</taxon>
        <taxon>Pseudomonadota</taxon>
        <taxon>Alphaproteobacteria</taxon>
        <taxon>Hyphomicrobiales</taxon>
        <taxon>Phyllobacteriaceae</taxon>
        <taxon>Mesorhizobium</taxon>
    </lineage>
</organism>
<keyword evidence="7" id="KW-0813">Transport</keyword>
<keyword evidence="8" id="KW-1003">Cell membrane</keyword>
<evidence type="ECO:0000256" key="9">
    <source>
        <dbReference type="ARBA" id="ARBA00022519"/>
    </source>
</evidence>
<evidence type="ECO:0000256" key="5">
    <source>
        <dbReference type="ARBA" id="ARBA00011558"/>
    </source>
</evidence>
<evidence type="ECO:0000256" key="2">
    <source>
        <dbReference type="ARBA" id="ARBA00004050"/>
    </source>
</evidence>
<keyword evidence="12 18" id="KW-0812">Transmembrane</keyword>
<keyword evidence="11" id="KW-0349">Heme</keyword>
<evidence type="ECO:0000313" key="19">
    <source>
        <dbReference type="EMBL" id="MEW9805829.1"/>
    </source>
</evidence>
<proteinExistence type="predicted"/>
<comment type="cofactor">
    <cofactor evidence="1">
        <name>heme</name>
        <dbReference type="ChEBI" id="CHEBI:30413"/>
    </cofactor>
</comment>
<keyword evidence="9" id="KW-0997">Cell inner membrane</keyword>
<evidence type="ECO:0000256" key="12">
    <source>
        <dbReference type="ARBA" id="ARBA00022692"/>
    </source>
</evidence>
<evidence type="ECO:0000256" key="6">
    <source>
        <dbReference type="ARBA" id="ARBA00019425"/>
    </source>
</evidence>
<name>A0ABV3QXN9_9HYPH</name>
<protein>
    <recommendedName>
        <fullName evidence="6">Succinate dehydrogenase hydrophobic membrane anchor subunit</fullName>
    </recommendedName>
</protein>
<evidence type="ECO:0000256" key="18">
    <source>
        <dbReference type="SAM" id="Phobius"/>
    </source>
</evidence>
<evidence type="ECO:0000256" key="3">
    <source>
        <dbReference type="ARBA" id="ARBA00004429"/>
    </source>
</evidence>
<evidence type="ECO:0000256" key="10">
    <source>
        <dbReference type="ARBA" id="ARBA00022532"/>
    </source>
</evidence>
<dbReference type="CDD" id="cd03495">
    <property type="entry name" value="SQR_TypeC_SdhD_like"/>
    <property type="match status" value="1"/>
</dbReference>
<comment type="caution">
    <text evidence="19">The sequence shown here is derived from an EMBL/GenBank/DDBJ whole genome shotgun (WGS) entry which is preliminary data.</text>
</comment>
<comment type="subunit">
    <text evidence="5">Part of an enzyme complex containing four subunits: a flavoprotein, an iron-sulfur protein, plus two membrane-anchoring proteins, SdhC and SdhD.</text>
</comment>
<comment type="function">
    <text evidence="2">Membrane-anchoring subunit of succinate dehydrogenase (SDH).</text>
</comment>
<dbReference type="PANTHER" id="PTHR38689:SF1">
    <property type="entry name" value="SUCCINATE DEHYDROGENASE HYDROPHOBIC MEMBRANE ANCHOR SUBUNIT"/>
    <property type="match status" value="1"/>
</dbReference>
<dbReference type="InterPro" id="IPR034804">
    <property type="entry name" value="SQR/QFR_C/D"/>
</dbReference>
<keyword evidence="10" id="KW-0816">Tricarboxylic acid cycle</keyword>
<keyword evidence="13" id="KW-0479">Metal-binding</keyword>
<evidence type="ECO:0000256" key="15">
    <source>
        <dbReference type="ARBA" id="ARBA00022989"/>
    </source>
</evidence>
<sequence length="127" mass="13743">MSDMRTPLGRIRGLGSAREGAGHFWRQRLTAVANIPLVLFFIGFLISINGADHATVQAAFANPFVAVMFALMLFSALYHMRLGMQVIIEDYVHGEGLKLALVMLNTFFAIAVGAACAWALVKLAFGG</sequence>
<dbReference type="NCBIfam" id="TIGR02968">
    <property type="entry name" value="succ_dehyd_anc"/>
    <property type="match status" value="1"/>
</dbReference>
<comment type="subcellular location">
    <subcellularLocation>
        <location evidence="3">Cell inner membrane</location>
        <topology evidence="3">Multi-pass membrane protein</topology>
    </subcellularLocation>
</comment>
<keyword evidence="16" id="KW-0408">Iron</keyword>
<gene>
    <name evidence="19" type="primary">sdhD</name>
    <name evidence="19" type="ORF">ABUE31_07535</name>
</gene>
<keyword evidence="14" id="KW-0249">Electron transport</keyword>
<comment type="pathway">
    <text evidence="4">Carbohydrate metabolism; tricarboxylic acid cycle.</text>
</comment>
<evidence type="ECO:0000256" key="13">
    <source>
        <dbReference type="ARBA" id="ARBA00022723"/>
    </source>
</evidence>
<evidence type="ECO:0000256" key="8">
    <source>
        <dbReference type="ARBA" id="ARBA00022475"/>
    </source>
</evidence>
<evidence type="ECO:0000256" key="7">
    <source>
        <dbReference type="ARBA" id="ARBA00022448"/>
    </source>
</evidence>
<dbReference type="Gene3D" id="1.20.1300.10">
    <property type="entry name" value="Fumarate reductase/succinate dehydrogenase, transmembrane subunit"/>
    <property type="match status" value="1"/>
</dbReference>
<reference evidence="19 20" key="1">
    <citation type="submission" date="2024-06" db="EMBL/GenBank/DDBJ databases">
        <authorList>
            <person name="Tuo L."/>
        </authorList>
    </citation>
    <scope>NUCLEOTIDE SEQUENCE [LARGE SCALE GENOMIC DNA]</scope>
    <source>
        <strain evidence="19 20">ZMM04-5</strain>
    </source>
</reference>
<evidence type="ECO:0000256" key="1">
    <source>
        <dbReference type="ARBA" id="ARBA00001971"/>
    </source>
</evidence>
<evidence type="ECO:0000256" key="17">
    <source>
        <dbReference type="ARBA" id="ARBA00023136"/>
    </source>
</evidence>
<evidence type="ECO:0000256" key="11">
    <source>
        <dbReference type="ARBA" id="ARBA00022617"/>
    </source>
</evidence>
<keyword evidence="15 18" id="KW-1133">Transmembrane helix</keyword>
<evidence type="ECO:0000256" key="14">
    <source>
        <dbReference type="ARBA" id="ARBA00022982"/>
    </source>
</evidence>
<evidence type="ECO:0000313" key="20">
    <source>
        <dbReference type="Proteomes" id="UP001556196"/>
    </source>
</evidence>
<evidence type="ECO:0000256" key="16">
    <source>
        <dbReference type="ARBA" id="ARBA00023004"/>
    </source>
</evidence>
<accession>A0ABV3QXN9</accession>
<feature type="transmembrane region" description="Helical" evidence="18">
    <location>
        <begin position="99"/>
        <end position="121"/>
    </location>
</feature>